<reference evidence="3" key="1">
    <citation type="journal article" date="2023" name="Mol. Biol. Evol.">
        <title>Third-Generation Sequencing Reveals the Adaptive Role of the Epigenome in Three Deep-Sea Polychaetes.</title>
        <authorList>
            <person name="Perez M."/>
            <person name="Aroh O."/>
            <person name="Sun Y."/>
            <person name="Lan Y."/>
            <person name="Juniper S.K."/>
            <person name="Young C.R."/>
            <person name="Angers B."/>
            <person name="Qian P.Y."/>
        </authorList>
    </citation>
    <scope>NUCLEOTIDE SEQUENCE</scope>
    <source>
        <strain evidence="3">R07B-5</strain>
    </source>
</reference>
<evidence type="ECO:0000313" key="4">
    <source>
        <dbReference type="Proteomes" id="UP001209878"/>
    </source>
</evidence>
<protein>
    <submittedName>
        <fullName evidence="3">Uncharacterized protein</fullName>
    </submittedName>
</protein>
<comment type="caution">
    <text evidence="3">The sequence shown here is derived from an EMBL/GenBank/DDBJ whole genome shotgun (WGS) entry which is preliminary data.</text>
</comment>
<evidence type="ECO:0000256" key="2">
    <source>
        <dbReference type="SAM" id="MobiDB-lite"/>
    </source>
</evidence>
<organism evidence="3 4">
    <name type="scientific">Ridgeia piscesae</name>
    <name type="common">Tubeworm</name>
    <dbReference type="NCBI Taxonomy" id="27915"/>
    <lineage>
        <taxon>Eukaryota</taxon>
        <taxon>Metazoa</taxon>
        <taxon>Spiralia</taxon>
        <taxon>Lophotrochozoa</taxon>
        <taxon>Annelida</taxon>
        <taxon>Polychaeta</taxon>
        <taxon>Sedentaria</taxon>
        <taxon>Canalipalpata</taxon>
        <taxon>Sabellida</taxon>
        <taxon>Siboglinidae</taxon>
        <taxon>Ridgeia</taxon>
    </lineage>
</organism>
<dbReference type="GO" id="GO:0005737">
    <property type="term" value="C:cytoplasm"/>
    <property type="evidence" value="ECO:0007669"/>
    <property type="project" value="TreeGrafter"/>
</dbReference>
<accession>A0AAD9JUE9</accession>
<dbReference type="PANTHER" id="PTHR22826">
    <property type="entry name" value="RHO GUANINE EXCHANGE FACTOR-RELATED"/>
    <property type="match status" value="1"/>
</dbReference>
<sequence>MFETLPDLHTYIDPSQLTDDLGGSLQYDHKEWIQHRAAIEKFSANTTQIGSTIRALCSRLQEAEFPNDVVTTEALIQSTNISKAEIKDDLKNTIKHGEILLACFKGSPPRDLSFEEEDGEKELRRSTGGSLC</sequence>
<keyword evidence="1" id="KW-0344">Guanine-nucleotide releasing factor</keyword>
<evidence type="ECO:0000256" key="1">
    <source>
        <dbReference type="ARBA" id="ARBA00022658"/>
    </source>
</evidence>
<dbReference type="AlphaFoldDB" id="A0AAD9JUE9"/>
<feature type="region of interest" description="Disordered" evidence="2">
    <location>
        <begin position="111"/>
        <end position="132"/>
    </location>
</feature>
<keyword evidence="4" id="KW-1185">Reference proteome</keyword>
<dbReference type="PANTHER" id="PTHR22826:SF211">
    <property type="entry name" value="LD43457P"/>
    <property type="match status" value="1"/>
</dbReference>
<evidence type="ECO:0000313" key="3">
    <source>
        <dbReference type="EMBL" id="KAK2158840.1"/>
    </source>
</evidence>
<gene>
    <name evidence="3" type="ORF">NP493_1766g00009</name>
</gene>
<dbReference type="GO" id="GO:0005085">
    <property type="term" value="F:guanyl-nucleotide exchange factor activity"/>
    <property type="evidence" value="ECO:0007669"/>
    <property type="project" value="UniProtKB-KW"/>
</dbReference>
<proteinExistence type="predicted"/>
<name>A0AAD9JUE9_RIDPI</name>
<dbReference type="Proteomes" id="UP001209878">
    <property type="component" value="Unassembled WGS sequence"/>
</dbReference>
<dbReference type="InterPro" id="IPR051336">
    <property type="entry name" value="RhoGEF_Guanine_NuclExch_SF"/>
</dbReference>
<dbReference type="EMBL" id="JAODUO010001764">
    <property type="protein sequence ID" value="KAK2158840.1"/>
    <property type="molecule type" value="Genomic_DNA"/>
</dbReference>